<dbReference type="EMBL" id="CACRXK020002849">
    <property type="protein sequence ID" value="CAB3996338.1"/>
    <property type="molecule type" value="Genomic_DNA"/>
</dbReference>
<evidence type="ECO:0000256" key="10">
    <source>
        <dbReference type="ARBA" id="ARBA00022729"/>
    </source>
</evidence>
<keyword evidence="9" id="KW-0479">Metal-binding</keyword>
<evidence type="ECO:0000256" key="1">
    <source>
        <dbReference type="ARBA" id="ARBA00001936"/>
    </source>
</evidence>
<dbReference type="InterPro" id="IPR003605">
    <property type="entry name" value="GS_dom"/>
</dbReference>
<evidence type="ECO:0000256" key="5">
    <source>
        <dbReference type="ARBA" id="ARBA00012401"/>
    </source>
</evidence>
<organism evidence="18 19">
    <name type="scientific">Paramuricea clavata</name>
    <name type="common">Red gorgonian</name>
    <name type="synonym">Violescent sea-whip</name>
    <dbReference type="NCBI Taxonomy" id="317549"/>
    <lineage>
        <taxon>Eukaryota</taxon>
        <taxon>Metazoa</taxon>
        <taxon>Cnidaria</taxon>
        <taxon>Anthozoa</taxon>
        <taxon>Octocorallia</taxon>
        <taxon>Malacalcyonacea</taxon>
        <taxon>Plexauridae</taxon>
        <taxon>Paramuricea</taxon>
    </lineage>
</organism>
<keyword evidence="10" id="KW-0732">Signal</keyword>
<dbReference type="InterPro" id="IPR000719">
    <property type="entry name" value="Prot_kinase_dom"/>
</dbReference>
<comment type="cofactor">
    <cofactor evidence="1">
        <name>Mn(2+)</name>
        <dbReference type="ChEBI" id="CHEBI:29035"/>
    </cofactor>
</comment>
<dbReference type="GO" id="GO:0005886">
    <property type="term" value="C:plasma membrane"/>
    <property type="evidence" value="ECO:0007669"/>
    <property type="project" value="TreeGrafter"/>
</dbReference>
<accession>A0A6S7GWG9</accession>
<dbReference type="PANTHER" id="PTHR23255:SF71">
    <property type="entry name" value="RECEPTOR PROTEIN SERINE_THREONINE KINASE"/>
    <property type="match status" value="1"/>
</dbReference>
<dbReference type="Pfam" id="PF07714">
    <property type="entry name" value="PK_Tyr_Ser-Thr"/>
    <property type="match status" value="1"/>
</dbReference>
<dbReference type="InterPro" id="IPR011009">
    <property type="entry name" value="Kinase-like_dom_sf"/>
</dbReference>
<keyword evidence="15" id="KW-1133">Transmembrane helix</keyword>
<dbReference type="EC" id="2.7.11.30" evidence="5"/>
<comment type="subcellular location">
    <subcellularLocation>
        <location evidence="3">Membrane</location>
        <topology evidence="3">Single-pass type I membrane protein</topology>
    </subcellularLocation>
</comment>
<dbReference type="GO" id="GO:0043235">
    <property type="term" value="C:receptor complex"/>
    <property type="evidence" value="ECO:0007669"/>
    <property type="project" value="TreeGrafter"/>
</dbReference>
<keyword evidence="13" id="KW-0067">ATP-binding</keyword>
<keyword evidence="17 18" id="KW-0675">Receptor</keyword>
<dbReference type="InterPro" id="IPR000472">
    <property type="entry name" value="Activin_recp"/>
</dbReference>
<dbReference type="OrthoDB" id="69842at2759"/>
<evidence type="ECO:0000313" key="18">
    <source>
        <dbReference type="EMBL" id="CAB3996338.1"/>
    </source>
</evidence>
<dbReference type="AlphaFoldDB" id="A0A6S7GWG9"/>
<evidence type="ECO:0000256" key="15">
    <source>
        <dbReference type="ARBA" id="ARBA00022989"/>
    </source>
</evidence>
<comment type="similarity">
    <text evidence="4">Belongs to the protein kinase superfamily. TKL Ser/Thr protein kinase family. TGFB receptor subfamily.</text>
</comment>
<evidence type="ECO:0000313" key="19">
    <source>
        <dbReference type="Proteomes" id="UP001152795"/>
    </source>
</evidence>
<dbReference type="InterPro" id="IPR000333">
    <property type="entry name" value="TGFB_receptor"/>
</dbReference>
<reference evidence="18" key="1">
    <citation type="submission" date="2020-04" db="EMBL/GenBank/DDBJ databases">
        <authorList>
            <person name="Alioto T."/>
            <person name="Alioto T."/>
            <person name="Gomez Garrido J."/>
        </authorList>
    </citation>
    <scope>NUCLEOTIDE SEQUENCE</scope>
    <source>
        <strain evidence="18">A484AB</strain>
    </source>
</reference>
<keyword evidence="6" id="KW-0723">Serine/threonine-protein kinase</keyword>
<comment type="caution">
    <text evidence="18">The sequence shown here is derived from an EMBL/GenBank/DDBJ whole genome shotgun (WGS) entry which is preliminary data.</text>
</comment>
<evidence type="ECO:0000256" key="13">
    <source>
        <dbReference type="ARBA" id="ARBA00022840"/>
    </source>
</evidence>
<gene>
    <name evidence="18" type="ORF">PACLA_8A030548</name>
</gene>
<dbReference type="InterPro" id="IPR001245">
    <property type="entry name" value="Ser-Thr/Tyr_kinase_cat_dom"/>
</dbReference>
<dbReference type="GO" id="GO:0004675">
    <property type="term" value="F:transmembrane receptor protein serine/threonine kinase activity"/>
    <property type="evidence" value="ECO:0007669"/>
    <property type="project" value="UniProtKB-EC"/>
</dbReference>
<dbReference type="Gene3D" id="3.30.200.20">
    <property type="entry name" value="Phosphorylase Kinase, domain 1"/>
    <property type="match status" value="1"/>
</dbReference>
<evidence type="ECO:0000256" key="4">
    <source>
        <dbReference type="ARBA" id="ARBA00009605"/>
    </source>
</evidence>
<evidence type="ECO:0000256" key="9">
    <source>
        <dbReference type="ARBA" id="ARBA00022723"/>
    </source>
</evidence>
<evidence type="ECO:0000256" key="6">
    <source>
        <dbReference type="ARBA" id="ARBA00022527"/>
    </source>
</evidence>
<protein>
    <recommendedName>
        <fullName evidence="5">receptor protein serine/threonine kinase</fullName>
        <ecNumber evidence="5">2.7.11.30</ecNumber>
    </recommendedName>
</protein>
<dbReference type="SMART" id="SM00467">
    <property type="entry name" value="GS"/>
    <property type="match status" value="1"/>
</dbReference>
<dbReference type="CDD" id="cd23532">
    <property type="entry name" value="TFP_LU_ECD_BMPR1"/>
    <property type="match status" value="1"/>
</dbReference>
<keyword evidence="8" id="KW-0812">Transmembrane</keyword>
<keyword evidence="16" id="KW-0472">Membrane</keyword>
<evidence type="ECO:0000256" key="11">
    <source>
        <dbReference type="ARBA" id="ARBA00022741"/>
    </source>
</evidence>
<dbReference type="GO" id="GO:0005524">
    <property type="term" value="F:ATP binding"/>
    <property type="evidence" value="ECO:0007669"/>
    <property type="project" value="UniProtKB-KW"/>
</dbReference>
<dbReference type="SUPFAM" id="SSF56112">
    <property type="entry name" value="Protein kinase-like (PK-like)"/>
    <property type="match status" value="1"/>
</dbReference>
<evidence type="ECO:0000256" key="2">
    <source>
        <dbReference type="ARBA" id="ARBA00001946"/>
    </source>
</evidence>
<dbReference type="Pfam" id="PF01064">
    <property type="entry name" value="Activin_recp"/>
    <property type="match status" value="1"/>
</dbReference>
<dbReference type="PROSITE" id="PS50011">
    <property type="entry name" value="PROTEIN_KINASE_DOM"/>
    <property type="match status" value="1"/>
</dbReference>
<evidence type="ECO:0000256" key="7">
    <source>
        <dbReference type="ARBA" id="ARBA00022679"/>
    </source>
</evidence>
<keyword evidence="19" id="KW-1185">Reference proteome</keyword>
<dbReference type="InterPro" id="IPR045860">
    <property type="entry name" value="Snake_toxin-like_sf"/>
</dbReference>
<evidence type="ECO:0000256" key="16">
    <source>
        <dbReference type="ARBA" id="ARBA00023136"/>
    </source>
</evidence>
<keyword evidence="14" id="KW-0460">Magnesium</keyword>
<keyword evidence="11" id="KW-0547">Nucleotide-binding</keyword>
<dbReference type="GO" id="GO:0071363">
    <property type="term" value="P:cellular response to growth factor stimulus"/>
    <property type="evidence" value="ECO:0007669"/>
    <property type="project" value="TreeGrafter"/>
</dbReference>
<evidence type="ECO:0000256" key="3">
    <source>
        <dbReference type="ARBA" id="ARBA00004479"/>
    </source>
</evidence>
<comment type="cofactor">
    <cofactor evidence="2">
        <name>Mg(2+)</name>
        <dbReference type="ChEBI" id="CHEBI:18420"/>
    </cofactor>
</comment>
<keyword evidence="12" id="KW-0418">Kinase</keyword>
<dbReference type="SUPFAM" id="SSF57302">
    <property type="entry name" value="Snake toxin-like"/>
    <property type="match status" value="1"/>
</dbReference>
<name>A0A6S7GWG9_PARCT</name>
<dbReference type="Gene3D" id="2.10.60.10">
    <property type="entry name" value="CD59"/>
    <property type="match status" value="1"/>
</dbReference>
<keyword evidence="7" id="KW-0808">Transferase</keyword>
<proteinExistence type="inferred from homology"/>
<evidence type="ECO:0000256" key="8">
    <source>
        <dbReference type="ARBA" id="ARBA00022692"/>
    </source>
</evidence>
<evidence type="ECO:0000256" key="14">
    <source>
        <dbReference type="ARBA" id="ARBA00022842"/>
    </source>
</evidence>
<dbReference type="Gene3D" id="1.10.510.10">
    <property type="entry name" value="Transferase(Phosphotransferase) domain 1"/>
    <property type="match status" value="1"/>
</dbReference>
<dbReference type="PROSITE" id="PS51256">
    <property type="entry name" value="GS"/>
    <property type="match status" value="1"/>
</dbReference>
<evidence type="ECO:0000256" key="17">
    <source>
        <dbReference type="ARBA" id="ARBA00023170"/>
    </source>
</evidence>
<evidence type="ECO:0000256" key="12">
    <source>
        <dbReference type="ARBA" id="ARBA00022777"/>
    </source>
</evidence>
<sequence length="518" mass="59259">MKSKIVVFIVSFWTIYLLIDKGECAKLKCICSKTYCPENHVNFTCETDGNCFSQIKIDEYTEEIRKIYGCLPKEPSGPLSIFHCQRGVRKLEEENSVSCCYDRDFCNEDLKPTLRPMQERPSPALAPKTSIVVIALAISVSVCFLVFIAVILWWCCRQANYETYRQIKIKGRHIVSHQQTVHQLFNESGGSDFGLPKLIQRTIAREVQMTKLIGTGQFSRVYEALWRNDKVAVRLYQSRDEFVWLQECGFYENMQRHNNILAFIASDRLGAPSETELYLITEYCPHGSLFEYLRSQHSLTKKDMLRCSSSIASGLTYLHTQVTGTYRRGAIAHRNLTSKGIYVKKGGVCAIGHFALALKSTSEFTEKDAEKSPKQPTKRYFAPELLDRSLVPGNCAHSGLLKADVYSLGLVLWEIAFTTESEVFTLFEGIQEPSQLPYQDMVSSNPSIEELRKVVCVDQKRPPILNRWYRDEVMKRTSRVIEECWHESPDARLTALRVQKTLTKVEELLTDESSIQVV</sequence>
<dbReference type="Proteomes" id="UP001152795">
    <property type="component" value="Unassembled WGS sequence"/>
</dbReference>
<dbReference type="PANTHER" id="PTHR23255">
    <property type="entry name" value="TRANSFORMING GROWTH FACTOR-BETA RECEPTOR TYPE I AND II"/>
    <property type="match status" value="1"/>
</dbReference>